<evidence type="ECO:0000256" key="1">
    <source>
        <dbReference type="SAM" id="MobiDB-lite"/>
    </source>
</evidence>
<dbReference type="RefSeq" id="WP_264326791.1">
    <property type="nucleotide sequence ID" value="NZ_JADEXQ010000082.1"/>
</dbReference>
<dbReference type="InterPro" id="IPR050218">
    <property type="entry name" value="LptD"/>
</dbReference>
<name>A0A928Z5G4_9CYAN</name>
<comment type="caution">
    <text evidence="2">The sequence shown here is derived from an EMBL/GenBank/DDBJ whole genome shotgun (WGS) entry which is preliminary data.</text>
</comment>
<dbReference type="EMBL" id="JADEXQ010000082">
    <property type="protein sequence ID" value="MBE9031967.1"/>
    <property type="molecule type" value="Genomic_DNA"/>
</dbReference>
<dbReference type="Proteomes" id="UP000625316">
    <property type="component" value="Unassembled WGS sequence"/>
</dbReference>
<dbReference type="GO" id="GO:0009279">
    <property type="term" value="C:cell outer membrane"/>
    <property type="evidence" value="ECO:0007669"/>
    <property type="project" value="TreeGrafter"/>
</dbReference>
<keyword evidence="3" id="KW-1185">Reference proteome</keyword>
<dbReference type="AlphaFoldDB" id="A0A928Z5G4"/>
<accession>A0A928Z5G4</accession>
<organism evidence="2 3">
    <name type="scientific">Romeriopsis navalis LEGE 11480</name>
    <dbReference type="NCBI Taxonomy" id="2777977"/>
    <lineage>
        <taxon>Bacteria</taxon>
        <taxon>Bacillati</taxon>
        <taxon>Cyanobacteriota</taxon>
        <taxon>Cyanophyceae</taxon>
        <taxon>Leptolyngbyales</taxon>
        <taxon>Leptolyngbyaceae</taxon>
        <taxon>Romeriopsis</taxon>
        <taxon>Romeriopsis navalis</taxon>
    </lineage>
</organism>
<dbReference type="GO" id="GO:1990351">
    <property type="term" value="C:transporter complex"/>
    <property type="evidence" value="ECO:0007669"/>
    <property type="project" value="TreeGrafter"/>
</dbReference>
<evidence type="ECO:0000313" key="2">
    <source>
        <dbReference type="EMBL" id="MBE9031967.1"/>
    </source>
</evidence>
<dbReference type="Pfam" id="PF12600">
    <property type="entry name" value="DUF3769"/>
    <property type="match status" value="1"/>
</dbReference>
<feature type="region of interest" description="Disordered" evidence="1">
    <location>
        <begin position="104"/>
        <end position="159"/>
    </location>
</feature>
<protein>
    <submittedName>
        <fullName evidence="2">DUF3769 domain-containing protein</fullName>
    </submittedName>
</protein>
<dbReference type="PANTHER" id="PTHR30189:SF1">
    <property type="entry name" value="LPS-ASSEMBLY PROTEIN LPTD"/>
    <property type="match status" value="1"/>
</dbReference>
<evidence type="ECO:0000313" key="3">
    <source>
        <dbReference type="Proteomes" id="UP000625316"/>
    </source>
</evidence>
<feature type="compositionally biased region" description="Polar residues" evidence="1">
    <location>
        <begin position="300"/>
        <end position="317"/>
    </location>
</feature>
<proteinExistence type="predicted"/>
<dbReference type="PANTHER" id="PTHR30189">
    <property type="entry name" value="LPS-ASSEMBLY PROTEIN"/>
    <property type="match status" value="1"/>
</dbReference>
<sequence>MSYPVDVPPSPAIAGHSVTTAIVAQSRSTSATDLARQNLLTQTIPSPLPPETTTQLNIHPATTVSKNFLAADVPVQPSLSQPESLRFNTDKTPTPALVRDRVQSIPAKPETPLPPSEIPLADTTDKPTGAPPETTSDQADQPKNPEVTPTPPAATDSPSAALKAEGIIELLADQQNYERERQVFTAEGNVSMRFRNSLVVADRLQVNLINRFAVATGNVTLTRGEQILQGDRFEYNFVQSEGKIRGARGEIFIPGLRQTETRPLSTDISAGRNIARPIGERIYANQPPQNVQSGGGLQATIGSRSNTSGQAATGTASGNISRLRFEADTADFSPEGLIAENVRITNDPFSPPELELRSPKVVVTRLSPLRDEIKAEKPRLVFDQKFKLPLFRNRVVIDRRRRNPALVQIGFDSDERGGLFFGRNIDVISAPNWRFTVTPQFLVQRAIVDGFGASAFGLRAKLEGNLGPRSSIQGTGSLSSLDLSEADDRFRGSLRAQQLIGTHTLSLEASYRDRLFNNSLGFQNVRSSFGFLFYSPAIPIAKTGIVASYQLGYQRITANTDRLDLLDAIRPNDRISLNRFQGSVALSRGFNLWRGKPLPATPTQGLRYTPIPLVPYLNLGVGVTATTSLYSNRDFQRSINGSISLTGQLGHSAKNTLDYTAFNVTYTNGSLGGISPFLFDRAADTQVLFAGITQQIYGPWRLGFQTAWNLDTGNEISTDYLIEYSRRTHSLLLRYNPIQKLGSISFRISDFNWTGGSEAFGGSGVRPVTRGIAGSRN</sequence>
<reference evidence="2" key="1">
    <citation type="submission" date="2020-10" db="EMBL/GenBank/DDBJ databases">
        <authorList>
            <person name="Castelo-Branco R."/>
            <person name="Eusebio N."/>
            <person name="Adriana R."/>
            <person name="Vieira A."/>
            <person name="Brugerolle De Fraissinette N."/>
            <person name="Rezende De Castro R."/>
            <person name="Schneider M.P."/>
            <person name="Vasconcelos V."/>
            <person name="Leao P.N."/>
        </authorList>
    </citation>
    <scope>NUCLEOTIDE SEQUENCE</scope>
    <source>
        <strain evidence="2">LEGE 11480</strain>
    </source>
</reference>
<dbReference type="InterPro" id="IPR022244">
    <property type="entry name" value="DUF3769"/>
</dbReference>
<feature type="region of interest" description="Disordered" evidence="1">
    <location>
        <begin position="285"/>
        <end position="317"/>
    </location>
</feature>
<gene>
    <name evidence="2" type="ORF">IQ266_19710</name>
</gene>